<name>A0A089HVG7_PAEDU</name>
<dbReference type="RefSeq" id="WP_042208116.1">
    <property type="nucleotide sequence ID" value="NZ_CP009288.1"/>
</dbReference>
<dbReference type="EMBL" id="CP009288">
    <property type="protein sequence ID" value="AIQ14338.1"/>
    <property type="molecule type" value="Genomic_DNA"/>
</dbReference>
<dbReference type="InterPro" id="IPR051465">
    <property type="entry name" value="Cell_Envelope_Struct_Comp"/>
</dbReference>
<dbReference type="AlphaFoldDB" id="A0A089HVG7"/>
<sequence>MVKRLLACILSLFILLSTATAVHAAPAIDVITNGGSGSFNPGSVLVISGRVTDGGAPLPNSNVMIWVNEPGGGNIYYTVTKSSAEGYYKTIFTLPDNLASGQSTIKVTAGQATATTTFSSPGGANALAFLGTYPKGSTGEPTNEVPADTKSFALVFSSNVNYFINRNYPDFTIGRNENNVDSISLYKGESNAPVSASVNLIENDSQNKAGYTYYDTASQQQTTETKNVIIITPGEALSPNTIYRVKVSGELSANNGGKLGKDMTVSFKTGKVLTGPLSSVATLSSEKYTISARGTANETISGVPAATAKAAFLANLSKGDADQEWNTEGVHDPVASGDQLVVTASDKTTQVTYTIKVDGAATVPPATDGGSTDDGGTANGHEVLPLLPPAVQAKEIGSIVQENGKVTLVVDPAKAADRVSDPGQSTLVIDVSGLAGTAKAVKLPADLVDLIKAGKKFVAIQDGELIMIIPPEVLVQGKEMAFTTSRASEETAAAASAEALKKVAAYTFQASADGAPLHQFEKAIRIIYSIPAGVGNPQKLGAYYLNEPARQWEYIGGRIVEGKLVFSTKHFSTYMVAESEKTFRDIASHWAKQDIEVMVARHVIKGVSETSFAPQQNITRAEFASLLSRVLNLADAAPGNAFKDVAAGAWYASDVNKAVKAGIIKGSEGRFHPSDKISRQEMAVMIDRAYTYAGGKVSALSNTAFTDNERIDAWARDAVKSVYTLGIIKGRPNGSFGPLNNATRAEGAVMLKALMDKAGL</sequence>
<dbReference type="PANTHER" id="PTHR43308">
    <property type="entry name" value="OUTER MEMBRANE PROTEIN ALPHA-RELATED"/>
    <property type="match status" value="1"/>
</dbReference>
<organism evidence="3 4">
    <name type="scientific">Paenibacillus durus</name>
    <name type="common">Paenibacillus azotofixans</name>
    <dbReference type="NCBI Taxonomy" id="44251"/>
    <lineage>
        <taxon>Bacteria</taxon>
        <taxon>Bacillati</taxon>
        <taxon>Bacillota</taxon>
        <taxon>Bacilli</taxon>
        <taxon>Bacillales</taxon>
        <taxon>Paenibacillaceae</taxon>
        <taxon>Paenibacillus</taxon>
    </lineage>
</organism>
<evidence type="ECO:0000256" key="1">
    <source>
        <dbReference type="SAM" id="SignalP"/>
    </source>
</evidence>
<dbReference type="Pfam" id="PF00395">
    <property type="entry name" value="SLH"/>
    <property type="match status" value="3"/>
</dbReference>
<feature type="domain" description="SLH" evidence="2">
    <location>
        <begin position="705"/>
        <end position="746"/>
    </location>
</feature>
<accession>A0A089HVG7</accession>
<keyword evidence="1" id="KW-0732">Signal</keyword>
<evidence type="ECO:0000259" key="2">
    <source>
        <dbReference type="Pfam" id="PF00395"/>
    </source>
</evidence>
<dbReference type="Proteomes" id="UP000029409">
    <property type="component" value="Chromosome"/>
</dbReference>
<evidence type="ECO:0000313" key="4">
    <source>
        <dbReference type="Proteomes" id="UP000029409"/>
    </source>
</evidence>
<feature type="signal peptide" evidence="1">
    <location>
        <begin position="1"/>
        <end position="24"/>
    </location>
</feature>
<dbReference type="PANTHER" id="PTHR43308:SF5">
    <property type="entry name" value="S-LAYER PROTEIN _ PEPTIDOGLYCAN ENDO-BETA-N-ACETYLGLUCOSAMINIDASE"/>
    <property type="match status" value="1"/>
</dbReference>
<keyword evidence="4" id="KW-1185">Reference proteome</keyword>
<feature type="domain" description="SLH" evidence="2">
    <location>
        <begin position="582"/>
        <end position="624"/>
    </location>
</feature>
<protein>
    <recommendedName>
        <fullName evidence="2">SLH domain-containing protein</fullName>
    </recommendedName>
</protein>
<dbReference type="InterPro" id="IPR001119">
    <property type="entry name" value="SLH_dom"/>
</dbReference>
<dbReference type="OrthoDB" id="2505132at2"/>
<evidence type="ECO:0000313" key="3">
    <source>
        <dbReference type="EMBL" id="AIQ14338.1"/>
    </source>
</evidence>
<feature type="domain" description="SLH" evidence="2">
    <location>
        <begin position="642"/>
        <end position="683"/>
    </location>
</feature>
<dbReference type="eggNOG" id="COG5492">
    <property type="taxonomic scope" value="Bacteria"/>
</dbReference>
<reference evidence="3 4" key="1">
    <citation type="submission" date="2014-08" db="EMBL/GenBank/DDBJ databases">
        <title>Comparative genomics of the Paenibacillus odorifer group.</title>
        <authorList>
            <person name="den Bakker H.C."/>
            <person name="Tsai Y.-C."/>
            <person name="Martin N."/>
            <person name="Korlach J."/>
            <person name="Wiedmann M."/>
        </authorList>
    </citation>
    <scope>NUCLEOTIDE SEQUENCE [LARGE SCALE GENOMIC DNA]</scope>
    <source>
        <strain evidence="3 4">DSM 1735</strain>
    </source>
</reference>
<dbReference type="STRING" id="44251.PDUR_22350"/>
<gene>
    <name evidence="3" type="ORF">PDUR_22350</name>
</gene>
<feature type="chain" id="PRO_5001843217" description="SLH domain-containing protein" evidence="1">
    <location>
        <begin position="25"/>
        <end position="760"/>
    </location>
</feature>
<proteinExistence type="predicted"/>
<dbReference type="KEGG" id="pdu:PDUR_22350"/>